<keyword evidence="3 6" id="KW-0812">Transmembrane</keyword>
<feature type="transmembrane region" description="Helical" evidence="6">
    <location>
        <begin position="332"/>
        <end position="350"/>
    </location>
</feature>
<dbReference type="PANTHER" id="PTHR33529">
    <property type="entry name" value="SLR0882 PROTEIN-RELATED"/>
    <property type="match status" value="1"/>
</dbReference>
<dbReference type="GO" id="GO:0043190">
    <property type="term" value="C:ATP-binding cassette (ABC) transporter complex"/>
    <property type="evidence" value="ECO:0007669"/>
    <property type="project" value="TreeGrafter"/>
</dbReference>
<dbReference type="EMBL" id="REFR01000016">
    <property type="protein sequence ID" value="RMB01435.1"/>
    <property type="molecule type" value="Genomic_DNA"/>
</dbReference>
<keyword evidence="2" id="KW-1003">Cell membrane</keyword>
<dbReference type="Proteomes" id="UP000271227">
    <property type="component" value="Unassembled WGS sequence"/>
</dbReference>
<dbReference type="OrthoDB" id="9798468at2"/>
<sequence>MTTPSAIKRDTVGGRLRRLRRRTIPSRALAHYVARAYLSRFALMLVVLVVILQMLDMLNRSDDIMAADGATRASLIRYILWRSPELISQFTPFAALLGGLFTLSSLNVHSEVTIMRASGLSPGQIIAPMVGVSLIISAAHAVFHDQVTVKASARLAYWQSQDYSLSTGLPPEGRQDLWFQDDRQIVEARTATRMGGQVLLDDLYIYERGTDGLLNRSMAAEFALFDGSVWTLYNIRRFDLDAHDMLSAETEPWTFGVPIDHIFAQIDRPEQADIASLNLAIGILDAAGLENFTLKTSLYHRFALALSSATMPLLAAFVAFGLPRGGARIGRVILGMALGFSFFVLDNYMVAMGTMGVIPPLLSAYGSLLLYGLIGTSILIRLD</sequence>
<evidence type="ECO:0000256" key="5">
    <source>
        <dbReference type="ARBA" id="ARBA00023136"/>
    </source>
</evidence>
<comment type="subcellular location">
    <subcellularLocation>
        <location evidence="1">Cell membrane</location>
        <topology evidence="1">Multi-pass membrane protein</topology>
    </subcellularLocation>
</comment>
<evidence type="ECO:0000256" key="2">
    <source>
        <dbReference type="ARBA" id="ARBA00022475"/>
    </source>
</evidence>
<feature type="transmembrane region" description="Helical" evidence="6">
    <location>
        <begin position="298"/>
        <end position="320"/>
    </location>
</feature>
<keyword evidence="5 6" id="KW-0472">Membrane</keyword>
<comment type="caution">
    <text evidence="7">The sequence shown here is derived from an EMBL/GenBank/DDBJ whole genome shotgun (WGS) entry which is preliminary data.</text>
</comment>
<organism evidence="7 8">
    <name type="scientific">Eilatimonas milleporae</name>
    <dbReference type="NCBI Taxonomy" id="911205"/>
    <lineage>
        <taxon>Bacteria</taxon>
        <taxon>Pseudomonadati</taxon>
        <taxon>Pseudomonadota</taxon>
        <taxon>Alphaproteobacteria</taxon>
        <taxon>Kordiimonadales</taxon>
        <taxon>Kordiimonadaceae</taxon>
        <taxon>Eilatimonas</taxon>
    </lineage>
</organism>
<keyword evidence="8" id="KW-1185">Reference proteome</keyword>
<dbReference type="PANTHER" id="PTHR33529:SF2">
    <property type="entry name" value="LIPOPOLYSACCHARIDE EXPORT SYSTEM PERMEASE PROTEIN LPTG"/>
    <property type="match status" value="1"/>
</dbReference>
<feature type="transmembrane region" description="Helical" evidence="6">
    <location>
        <begin position="86"/>
        <end position="104"/>
    </location>
</feature>
<proteinExistence type="predicted"/>
<evidence type="ECO:0000256" key="4">
    <source>
        <dbReference type="ARBA" id="ARBA00022989"/>
    </source>
</evidence>
<feature type="transmembrane region" description="Helical" evidence="6">
    <location>
        <begin position="362"/>
        <end position="382"/>
    </location>
</feature>
<dbReference type="FunCoup" id="A0A3M0BXZ6">
    <property type="interactions" value="170"/>
</dbReference>
<evidence type="ECO:0000256" key="3">
    <source>
        <dbReference type="ARBA" id="ARBA00022692"/>
    </source>
</evidence>
<accession>A0A3M0BXZ6</accession>
<evidence type="ECO:0000313" key="8">
    <source>
        <dbReference type="Proteomes" id="UP000271227"/>
    </source>
</evidence>
<protein>
    <submittedName>
        <fullName evidence="7">Lipopolysaccharide export system permease protein</fullName>
    </submittedName>
</protein>
<dbReference type="GO" id="GO:0015920">
    <property type="term" value="P:lipopolysaccharide transport"/>
    <property type="evidence" value="ECO:0007669"/>
    <property type="project" value="TreeGrafter"/>
</dbReference>
<gene>
    <name evidence="7" type="ORF">BXY39_3619</name>
</gene>
<dbReference type="AlphaFoldDB" id="A0A3M0BXZ6"/>
<reference evidence="7 8" key="1">
    <citation type="submission" date="2018-10" db="EMBL/GenBank/DDBJ databases">
        <title>Genomic Encyclopedia of Archaeal and Bacterial Type Strains, Phase II (KMG-II): from individual species to whole genera.</title>
        <authorList>
            <person name="Goeker M."/>
        </authorList>
    </citation>
    <scope>NUCLEOTIDE SEQUENCE [LARGE SCALE GENOMIC DNA]</scope>
    <source>
        <strain evidence="7 8">DSM 25217</strain>
    </source>
</reference>
<name>A0A3M0BXZ6_9PROT</name>
<dbReference type="InParanoid" id="A0A3M0BXZ6"/>
<keyword evidence="4 6" id="KW-1133">Transmembrane helix</keyword>
<dbReference type="Pfam" id="PF03739">
    <property type="entry name" value="LptF_LptG"/>
    <property type="match status" value="1"/>
</dbReference>
<feature type="transmembrane region" description="Helical" evidence="6">
    <location>
        <begin position="37"/>
        <end position="55"/>
    </location>
</feature>
<dbReference type="InterPro" id="IPR005495">
    <property type="entry name" value="LptG/LptF_permease"/>
</dbReference>
<evidence type="ECO:0000256" key="6">
    <source>
        <dbReference type="SAM" id="Phobius"/>
    </source>
</evidence>
<evidence type="ECO:0000313" key="7">
    <source>
        <dbReference type="EMBL" id="RMB01435.1"/>
    </source>
</evidence>
<dbReference type="RefSeq" id="WP_121940259.1">
    <property type="nucleotide sequence ID" value="NZ_REFR01000016.1"/>
</dbReference>
<evidence type="ECO:0000256" key="1">
    <source>
        <dbReference type="ARBA" id="ARBA00004651"/>
    </source>
</evidence>